<evidence type="ECO:0000313" key="3">
    <source>
        <dbReference type="Proteomes" id="UP000053157"/>
    </source>
</evidence>
<dbReference type="AlphaFoldDB" id="A0A0W1S1R5"/>
<sequence length="79" mass="8845">MADLLRIESGELTADEILDALLDGHRIIVRAEMLGGIHEVTLRHDGSTFYCDTPTTLHKHEDEAGMRTCVMKMGYAKDE</sequence>
<gene>
    <name evidence="2" type="ORF">AUR66_17900</name>
</gene>
<dbReference type="RefSeq" id="WP_058573031.1">
    <property type="nucleotide sequence ID" value="NZ_LOPV01000431.1"/>
</dbReference>
<keyword evidence="3" id="KW-1185">Reference proteome</keyword>
<dbReference type="OrthoDB" id="258836at2157"/>
<accession>A0A0W1S1R5</accession>
<reference evidence="2 3" key="1">
    <citation type="submission" date="2015-12" db="EMBL/GenBank/DDBJ databases">
        <title>Haloferax profundi sp. nov. isolated from the Discovery deep brine-seawater interface in the Red Sea.</title>
        <authorList>
            <person name="Zhang G."/>
            <person name="Stingl U."/>
            <person name="Rashid M."/>
        </authorList>
    </citation>
    <scope>NUCLEOTIDE SEQUENCE [LARGE SCALE GENOMIC DNA]</scope>
    <source>
        <strain evidence="2 3">SB29</strain>
    </source>
</reference>
<feature type="domain" description="DUF8001" evidence="1">
    <location>
        <begin position="1"/>
        <end position="77"/>
    </location>
</feature>
<dbReference type="Proteomes" id="UP000053157">
    <property type="component" value="Unassembled WGS sequence"/>
</dbReference>
<dbReference type="InterPro" id="IPR058314">
    <property type="entry name" value="DUF8001"/>
</dbReference>
<protein>
    <recommendedName>
        <fullName evidence="1">DUF8001 domain-containing protein</fullName>
    </recommendedName>
</protein>
<dbReference type="EMBL" id="LOPV01000431">
    <property type="protein sequence ID" value="KTG19994.1"/>
    <property type="molecule type" value="Genomic_DNA"/>
</dbReference>
<name>A0A0W1S1R5_9EURY</name>
<evidence type="ECO:0000259" key="1">
    <source>
        <dbReference type="Pfam" id="PF26008"/>
    </source>
</evidence>
<organism evidence="2 3">
    <name type="scientific">Haloferax profundi</name>
    <dbReference type="NCBI Taxonomy" id="1544718"/>
    <lineage>
        <taxon>Archaea</taxon>
        <taxon>Methanobacteriati</taxon>
        <taxon>Methanobacteriota</taxon>
        <taxon>Stenosarchaea group</taxon>
        <taxon>Halobacteria</taxon>
        <taxon>Halobacteriales</taxon>
        <taxon>Haloferacaceae</taxon>
        <taxon>Haloferax</taxon>
    </lineage>
</organism>
<proteinExistence type="predicted"/>
<comment type="caution">
    <text evidence="2">The sequence shown here is derived from an EMBL/GenBank/DDBJ whole genome shotgun (WGS) entry which is preliminary data.</text>
</comment>
<dbReference type="Pfam" id="PF26008">
    <property type="entry name" value="DUF8001"/>
    <property type="match status" value="1"/>
</dbReference>
<evidence type="ECO:0000313" key="2">
    <source>
        <dbReference type="EMBL" id="KTG19994.1"/>
    </source>
</evidence>